<accession>A0ABQ7GIZ6</accession>
<evidence type="ECO:0000313" key="3">
    <source>
        <dbReference type="Proteomes" id="UP000815325"/>
    </source>
</evidence>
<comment type="caution">
    <text evidence="2">The sequence shown here is derived from an EMBL/GenBank/DDBJ whole genome shotgun (WGS) entry which is preliminary data.</text>
</comment>
<sequence>MDEDEIEVAPCEEDLFTVDESLPPVEAILRYSNSNIPAQRHAYIKGMGAAALHCNSAADACRLIHAALRLLLESQEGKGSHGLAGDELAEVLILQQLGTLGHALLWLSCTQPESSPSPDAALAPTSNSLHGRADTHPARAPPSGTSSNPESRPPSPCRSLDPVSMQSVHAMAGACAHRISACDAEGGAADHLSPSAWPAAWCCNLPPQLAGDAAASADEGSDDARSAALQSYSQLLGLLPRQEACQAASQHVRQALLGSAQAPAALTQMHGVRPPASTSMTAQREAVALPQPDPGTAQHLPLELALHIEPRSAATALSLLAACGHATQGSCFKVALQSQDECDGPGSRQAGEDRGGNLEALSDVAARLLLRLAEPAKDPALVSEAEACQMVAVAHLLPLATSLLCPTPATFDAVLLPVLHALVASVSWAVRRKVVEVLPVLLAVLVGEGGRQAGKQDGDMGQGAAAVLDVGTGEAPQALLRGCGVDEG</sequence>
<gene>
    <name evidence="2" type="ORF">DUNSADRAFT_8705</name>
</gene>
<keyword evidence="3" id="KW-1185">Reference proteome</keyword>
<dbReference type="Proteomes" id="UP000815325">
    <property type="component" value="Unassembled WGS sequence"/>
</dbReference>
<evidence type="ECO:0000313" key="2">
    <source>
        <dbReference type="EMBL" id="KAF5834580.1"/>
    </source>
</evidence>
<feature type="non-terminal residue" evidence="2">
    <location>
        <position position="488"/>
    </location>
</feature>
<feature type="region of interest" description="Disordered" evidence="1">
    <location>
        <begin position="116"/>
        <end position="162"/>
    </location>
</feature>
<name>A0ABQ7GIZ6_DUNSA</name>
<reference evidence="2" key="1">
    <citation type="submission" date="2017-08" db="EMBL/GenBank/DDBJ databases">
        <authorList>
            <person name="Polle J.E."/>
            <person name="Barry K."/>
            <person name="Cushman J."/>
            <person name="Schmutz J."/>
            <person name="Tran D."/>
            <person name="Hathwaick L.T."/>
            <person name="Yim W.C."/>
            <person name="Jenkins J."/>
            <person name="Mckie-Krisberg Z.M."/>
            <person name="Prochnik S."/>
            <person name="Lindquist E."/>
            <person name="Dockter R.B."/>
            <person name="Adam C."/>
            <person name="Molina H."/>
            <person name="Bunkerborg J."/>
            <person name="Jin E."/>
            <person name="Buchheim M."/>
            <person name="Magnuson J."/>
        </authorList>
    </citation>
    <scope>NUCLEOTIDE SEQUENCE</scope>
    <source>
        <strain evidence="2">CCAP 19/18</strain>
    </source>
</reference>
<dbReference type="EMBL" id="MU069748">
    <property type="protein sequence ID" value="KAF5834580.1"/>
    <property type="molecule type" value="Genomic_DNA"/>
</dbReference>
<proteinExistence type="predicted"/>
<organism evidence="2 3">
    <name type="scientific">Dunaliella salina</name>
    <name type="common">Green alga</name>
    <name type="synonym">Protococcus salinus</name>
    <dbReference type="NCBI Taxonomy" id="3046"/>
    <lineage>
        <taxon>Eukaryota</taxon>
        <taxon>Viridiplantae</taxon>
        <taxon>Chlorophyta</taxon>
        <taxon>core chlorophytes</taxon>
        <taxon>Chlorophyceae</taxon>
        <taxon>CS clade</taxon>
        <taxon>Chlamydomonadales</taxon>
        <taxon>Dunaliellaceae</taxon>
        <taxon>Dunaliella</taxon>
    </lineage>
</organism>
<protein>
    <submittedName>
        <fullName evidence="2">Uncharacterized protein</fullName>
    </submittedName>
</protein>
<evidence type="ECO:0000256" key="1">
    <source>
        <dbReference type="SAM" id="MobiDB-lite"/>
    </source>
</evidence>